<evidence type="ECO:0008006" key="3">
    <source>
        <dbReference type="Google" id="ProtNLM"/>
    </source>
</evidence>
<accession>A0ABR2GCN1</accession>
<name>A0ABR2GCN1_9ROSI</name>
<protein>
    <recommendedName>
        <fullName evidence="3">Leucine-rich repeat-containing N-terminal plant-type domain-containing protein</fullName>
    </recommendedName>
</protein>
<gene>
    <name evidence="1" type="ORF">V6N12_050507</name>
</gene>
<proteinExistence type="predicted"/>
<keyword evidence="2" id="KW-1185">Reference proteome</keyword>
<evidence type="ECO:0000313" key="1">
    <source>
        <dbReference type="EMBL" id="KAK8600654.1"/>
    </source>
</evidence>
<sequence>MSHNKHMLLRPRIDDHYEDDVSYTKEYAVENVGACNWFGVECDTSRYFVYSLRLPGVALIGLIPPDTIGFVDLSNSLFLLFPCNCWSFLKLCDSCESRLIAALKIFQVRAPSLTLVFKAVFRHKTYPSLIGHNEEYEAKRKQPCSG</sequence>
<dbReference type="EMBL" id="JBBPBM010000001">
    <property type="protein sequence ID" value="KAK8600654.1"/>
    <property type="molecule type" value="Genomic_DNA"/>
</dbReference>
<comment type="caution">
    <text evidence="1">The sequence shown here is derived from an EMBL/GenBank/DDBJ whole genome shotgun (WGS) entry which is preliminary data.</text>
</comment>
<evidence type="ECO:0000313" key="2">
    <source>
        <dbReference type="Proteomes" id="UP001472677"/>
    </source>
</evidence>
<dbReference type="Proteomes" id="UP001472677">
    <property type="component" value="Unassembled WGS sequence"/>
</dbReference>
<reference evidence="1 2" key="1">
    <citation type="journal article" date="2024" name="G3 (Bethesda)">
        <title>Genome assembly of Hibiscus sabdariffa L. provides insights into metabolisms of medicinal natural products.</title>
        <authorList>
            <person name="Kim T."/>
        </authorList>
    </citation>
    <scope>NUCLEOTIDE SEQUENCE [LARGE SCALE GENOMIC DNA]</scope>
    <source>
        <strain evidence="1">TK-2024</strain>
        <tissue evidence="1">Old leaves</tissue>
    </source>
</reference>
<organism evidence="1 2">
    <name type="scientific">Hibiscus sabdariffa</name>
    <name type="common">roselle</name>
    <dbReference type="NCBI Taxonomy" id="183260"/>
    <lineage>
        <taxon>Eukaryota</taxon>
        <taxon>Viridiplantae</taxon>
        <taxon>Streptophyta</taxon>
        <taxon>Embryophyta</taxon>
        <taxon>Tracheophyta</taxon>
        <taxon>Spermatophyta</taxon>
        <taxon>Magnoliopsida</taxon>
        <taxon>eudicotyledons</taxon>
        <taxon>Gunneridae</taxon>
        <taxon>Pentapetalae</taxon>
        <taxon>rosids</taxon>
        <taxon>malvids</taxon>
        <taxon>Malvales</taxon>
        <taxon>Malvaceae</taxon>
        <taxon>Malvoideae</taxon>
        <taxon>Hibiscus</taxon>
    </lineage>
</organism>